<evidence type="ECO:0000313" key="6">
    <source>
        <dbReference type="Proteomes" id="UP000215335"/>
    </source>
</evidence>
<dbReference type="SUPFAM" id="SSF51197">
    <property type="entry name" value="Clavaminate synthase-like"/>
    <property type="match status" value="1"/>
</dbReference>
<dbReference type="AlphaFoldDB" id="A0A232FBP2"/>
<organism evidence="5 6">
    <name type="scientific">Trichomalopsis sarcophagae</name>
    <dbReference type="NCBI Taxonomy" id="543379"/>
    <lineage>
        <taxon>Eukaryota</taxon>
        <taxon>Metazoa</taxon>
        <taxon>Ecdysozoa</taxon>
        <taxon>Arthropoda</taxon>
        <taxon>Hexapoda</taxon>
        <taxon>Insecta</taxon>
        <taxon>Pterygota</taxon>
        <taxon>Neoptera</taxon>
        <taxon>Endopterygota</taxon>
        <taxon>Hymenoptera</taxon>
        <taxon>Apocrita</taxon>
        <taxon>Proctotrupomorpha</taxon>
        <taxon>Chalcidoidea</taxon>
        <taxon>Pteromalidae</taxon>
        <taxon>Pteromalinae</taxon>
        <taxon>Trichomalopsis</taxon>
    </lineage>
</organism>
<dbReference type="EC" id="1.14.11.18" evidence="2"/>
<reference evidence="5 6" key="1">
    <citation type="journal article" date="2017" name="Curr. Biol.">
        <title>The Evolution of Venom by Co-option of Single-Copy Genes.</title>
        <authorList>
            <person name="Martinson E.O."/>
            <person name="Mrinalini"/>
            <person name="Kelkar Y.D."/>
            <person name="Chang C.H."/>
            <person name="Werren J.H."/>
        </authorList>
    </citation>
    <scope>NUCLEOTIDE SEQUENCE [LARGE SCALE GENOMIC DNA]</scope>
    <source>
        <strain evidence="5 6">Alberta</strain>
        <tissue evidence="5">Whole body</tissue>
    </source>
</reference>
<sequence>EDNSVPPYFSNGEEHTANSIMGKLKFLTPEQKEFYKENGFIKLSGVFSEQEMNEISNEYDDLFNRKQQANMDGLEAAWEGDDMKKAANNINYTVKSIHNLQMHSAVFTRLIMHPKLLDAIEDLMSSPDVLLHHTKAHIKPPEKGAPYLMHQDYPYFPFKKHTMMAVFVHLDDTTPENGGLCVYPGSHKLGPLPEKKIVNEINEKYYYVDPERFPISGATPVTAKRGEIVIFSYLLLHGSYLNLSNRPRRMFLAQLRAADDEPAKDTHHSHCQNLVLRGRNVNMQATMATRFVDANVNS</sequence>
<accession>A0A232FBP2</accession>
<dbReference type="PANTHER" id="PTHR21308:SF1">
    <property type="entry name" value="PHYTANOYL-COA DIOXYGENASE, PEROXISOMAL"/>
    <property type="match status" value="1"/>
</dbReference>
<evidence type="ECO:0000256" key="2">
    <source>
        <dbReference type="ARBA" id="ARBA00034809"/>
    </source>
</evidence>
<dbReference type="GO" id="GO:0048244">
    <property type="term" value="F:phytanoyl-CoA dioxygenase activity"/>
    <property type="evidence" value="ECO:0007669"/>
    <property type="project" value="UniProtKB-EC"/>
</dbReference>
<dbReference type="Proteomes" id="UP000215335">
    <property type="component" value="Unassembled WGS sequence"/>
</dbReference>
<dbReference type="Gene3D" id="2.60.120.620">
    <property type="entry name" value="q2cbj1_9rhob like domain"/>
    <property type="match status" value="1"/>
</dbReference>
<comment type="caution">
    <text evidence="5">The sequence shown here is derived from an EMBL/GenBank/DDBJ whole genome shotgun (WGS) entry which is preliminary data.</text>
</comment>
<keyword evidence="6" id="KW-1185">Reference proteome</keyword>
<dbReference type="InterPro" id="IPR047128">
    <property type="entry name" value="PhyH"/>
</dbReference>
<proteinExistence type="inferred from homology"/>
<protein>
    <recommendedName>
        <fullName evidence="2">phytanoyl-CoA dioxygenase</fullName>
        <ecNumber evidence="2">1.14.11.18</ecNumber>
    </recommendedName>
    <alternativeName>
        <fullName evidence="3">Phytanic acid oxidase</fullName>
    </alternativeName>
    <alternativeName>
        <fullName evidence="4">Phytanoyl-CoA alpha-hydroxylase</fullName>
    </alternativeName>
</protein>
<gene>
    <name evidence="5" type="ORF">TSAR_001084</name>
</gene>
<dbReference type="GO" id="GO:0001561">
    <property type="term" value="P:fatty acid alpha-oxidation"/>
    <property type="evidence" value="ECO:0007669"/>
    <property type="project" value="InterPro"/>
</dbReference>
<comment type="similarity">
    <text evidence="1">Belongs to the PhyH family.</text>
</comment>
<dbReference type="OrthoDB" id="2328924at2759"/>
<evidence type="ECO:0000256" key="4">
    <source>
        <dbReference type="ARBA" id="ARBA00034924"/>
    </source>
</evidence>
<evidence type="ECO:0000256" key="1">
    <source>
        <dbReference type="ARBA" id="ARBA00005830"/>
    </source>
</evidence>
<feature type="non-terminal residue" evidence="5">
    <location>
        <position position="1"/>
    </location>
</feature>
<name>A0A232FBP2_9HYME</name>
<dbReference type="InterPro" id="IPR008775">
    <property type="entry name" value="Phytyl_CoA_dOase-like"/>
</dbReference>
<dbReference type="PANTHER" id="PTHR21308">
    <property type="entry name" value="PHYTANOYL-COA ALPHA-HYDROXYLASE"/>
    <property type="match status" value="1"/>
</dbReference>
<dbReference type="STRING" id="543379.A0A232FBP2"/>
<dbReference type="Pfam" id="PF05721">
    <property type="entry name" value="PhyH"/>
    <property type="match status" value="1"/>
</dbReference>
<evidence type="ECO:0000313" key="5">
    <source>
        <dbReference type="EMBL" id="OXU28256.1"/>
    </source>
</evidence>
<evidence type="ECO:0000256" key="3">
    <source>
        <dbReference type="ARBA" id="ARBA00034921"/>
    </source>
</evidence>
<dbReference type="EMBL" id="NNAY01000458">
    <property type="protein sequence ID" value="OXU28256.1"/>
    <property type="molecule type" value="Genomic_DNA"/>
</dbReference>